<dbReference type="Proteomes" id="UP001055811">
    <property type="component" value="Linkage Group LG06"/>
</dbReference>
<keyword evidence="2" id="KW-1185">Reference proteome</keyword>
<reference evidence="1 2" key="2">
    <citation type="journal article" date="2022" name="Mol. Ecol. Resour.">
        <title>The genomes of chicory, endive, great burdock and yacon provide insights into Asteraceae paleo-polyploidization history and plant inulin production.</title>
        <authorList>
            <person name="Fan W."/>
            <person name="Wang S."/>
            <person name="Wang H."/>
            <person name="Wang A."/>
            <person name="Jiang F."/>
            <person name="Liu H."/>
            <person name="Zhao H."/>
            <person name="Xu D."/>
            <person name="Zhang Y."/>
        </authorList>
    </citation>
    <scope>NUCLEOTIDE SEQUENCE [LARGE SCALE GENOMIC DNA]</scope>
    <source>
        <strain evidence="2">cv. Punajuju</strain>
        <tissue evidence="1">Leaves</tissue>
    </source>
</reference>
<evidence type="ECO:0000313" key="2">
    <source>
        <dbReference type="Proteomes" id="UP001055811"/>
    </source>
</evidence>
<organism evidence="1 2">
    <name type="scientific">Cichorium intybus</name>
    <name type="common">Chicory</name>
    <dbReference type="NCBI Taxonomy" id="13427"/>
    <lineage>
        <taxon>Eukaryota</taxon>
        <taxon>Viridiplantae</taxon>
        <taxon>Streptophyta</taxon>
        <taxon>Embryophyta</taxon>
        <taxon>Tracheophyta</taxon>
        <taxon>Spermatophyta</taxon>
        <taxon>Magnoliopsida</taxon>
        <taxon>eudicotyledons</taxon>
        <taxon>Gunneridae</taxon>
        <taxon>Pentapetalae</taxon>
        <taxon>asterids</taxon>
        <taxon>campanulids</taxon>
        <taxon>Asterales</taxon>
        <taxon>Asteraceae</taxon>
        <taxon>Cichorioideae</taxon>
        <taxon>Cichorieae</taxon>
        <taxon>Cichoriinae</taxon>
        <taxon>Cichorium</taxon>
    </lineage>
</organism>
<name>A0ACB9BDF0_CICIN</name>
<accession>A0ACB9BDF0</accession>
<reference evidence="2" key="1">
    <citation type="journal article" date="2022" name="Mol. Ecol. Resour.">
        <title>The genomes of chicory, endive, great burdock and yacon provide insights into Asteraceae palaeo-polyploidization history and plant inulin production.</title>
        <authorList>
            <person name="Fan W."/>
            <person name="Wang S."/>
            <person name="Wang H."/>
            <person name="Wang A."/>
            <person name="Jiang F."/>
            <person name="Liu H."/>
            <person name="Zhao H."/>
            <person name="Xu D."/>
            <person name="Zhang Y."/>
        </authorList>
    </citation>
    <scope>NUCLEOTIDE SEQUENCE [LARGE SCALE GENOMIC DNA]</scope>
    <source>
        <strain evidence="2">cv. Punajuju</strain>
    </source>
</reference>
<protein>
    <submittedName>
        <fullName evidence="1">Uncharacterized protein</fullName>
    </submittedName>
</protein>
<gene>
    <name evidence="1" type="ORF">L2E82_31519</name>
</gene>
<sequence>MPPTNQPQASMRLLIISAVNTTTTMLLGYSRPFLPALFTRSGHSDTASHHLHATNAGPPHQDTTTAQPTRHHCLRMGSDLLTSSQARIPSTTIVFYKTDSRSFISCRQPIQKQFTMYILFSYIERYCSKEKDGTATHELEARVQEVEEVYNEMAVKQELQVVIRPATVGRIQAGAFKIGDTAGTIDNIIQCKLYRPESVGIVSKCGMSNELYNTIARVTDGIYEGIAIGEIELGGRDEYSLVEALKSGKINEPVCAWVSGTCARLFKSEVQFGHAGVRSGAEQWNSATLLET</sequence>
<comment type="caution">
    <text evidence="1">The sequence shown here is derived from an EMBL/GenBank/DDBJ whole genome shotgun (WGS) entry which is preliminary data.</text>
</comment>
<evidence type="ECO:0000313" key="1">
    <source>
        <dbReference type="EMBL" id="KAI3720532.1"/>
    </source>
</evidence>
<dbReference type="EMBL" id="CM042014">
    <property type="protein sequence ID" value="KAI3720532.1"/>
    <property type="molecule type" value="Genomic_DNA"/>
</dbReference>
<proteinExistence type="predicted"/>